<comment type="caution">
    <text evidence="2">The sequence shown here is derived from an EMBL/GenBank/DDBJ whole genome shotgun (WGS) entry which is preliminary data.</text>
</comment>
<dbReference type="Pfam" id="PF04015">
    <property type="entry name" value="DUF362"/>
    <property type="match status" value="1"/>
</dbReference>
<dbReference type="AlphaFoldDB" id="A0A0M2US71"/>
<accession>A0A0M2US71</accession>
<feature type="domain" description="DUF362" evidence="1">
    <location>
        <begin position="98"/>
        <end position="316"/>
    </location>
</feature>
<dbReference type="Proteomes" id="UP000034954">
    <property type="component" value="Unassembled WGS sequence"/>
</dbReference>
<evidence type="ECO:0000313" key="2">
    <source>
        <dbReference type="EMBL" id="KKO18918.1"/>
    </source>
</evidence>
<protein>
    <recommendedName>
        <fullName evidence="1">DUF362 domain-containing protein</fullName>
    </recommendedName>
</protein>
<proteinExistence type="predicted"/>
<organism evidence="2 3">
    <name type="scientific">Candidatus Brocadia fulgida</name>
    <dbReference type="NCBI Taxonomy" id="380242"/>
    <lineage>
        <taxon>Bacteria</taxon>
        <taxon>Pseudomonadati</taxon>
        <taxon>Planctomycetota</taxon>
        <taxon>Candidatus Brocadiia</taxon>
        <taxon>Candidatus Brocadiales</taxon>
        <taxon>Candidatus Brocadiaceae</taxon>
        <taxon>Candidatus Brocadia</taxon>
    </lineage>
</organism>
<reference evidence="2 3" key="1">
    <citation type="journal article" date="2013" name="BMC Microbiol.">
        <title>Identification of the type II cytochrome c maturation pathway in anammox bacteria by comparative genomics.</title>
        <authorList>
            <person name="Ferousi C."/>
            <person name="Speth D.R."/>
            <person name="Reimann J."/>
            <person name="Op den Camp H.J."/>
            <person name="Allen J.W."/>
            <person name="Keltjens J.T."/>
            <person name="Jetten M.S."/>
        </authorList>
    </citation>
    <scope>NUCLEOTIDE SEQUENCE [LARGE SCALE GENOMIC DNA]</scope>
    <source>
        <strain evidence="2">RU1</strain>
    </source>
</reference>
<sequence>MATVHAEKTRPKVLRVYHAHATNWDFQNSVTSESRYWERVNIDACRKMIAEGLKTFTKNPTLDEAWNWILYQNGGKGYVKGQKISIKLNWNDCDPGLGDGPNGNYLVSNTQLVQAVVESLLVHVPGLRPENLLVGDPSRIPYDRIRSALAGLGVQVIEFKPDIFIASPDGRLNYPNWQDDYVCDAMFGQSTHLIEMPLLKAITPSWGVAGVLKDAQGKVGLAKASYHDNRKAWKKKHRETFSHTDRLNTLVHMNSHPWIKGKRRLIIADGLYGLFNGQHFPSGPKDDIPRPWMLFNNAFPNSILFSTDPVAIDCVMHDLVRFERMCQGLSGSFLKPVKFQKPIQLACAVAGLGTNDEPAESKVTPSPIGPVISYANIDYEVADVTFRKPGLEE</sequence>
<evidence type="ECO:0000313" key="3">
    <source>
        <dbReference type="Proteomes" id="UP000034954"/>
    </source>
</evidence>
<evidence type="ECO:0000259" key="1">
    <source>
        <dbReference type="Pfam" id="PF04015"/>
    </source>
</evidence>
<dbReference type="EMBL" id="LAQJ01000227">
    <property type="protein sequence ID" value="KKO18918.1"/>
    <property type="molecule type" value="Genomic_DNA"/>
</dbReference>
<keyword evidence="3" id="KW-1185">Reference proteome</keyword>
<name>A0A0M2US71_9BACT</name>
<gene>
    <name evidence="2" type="ORF">BROFUL_02376</name>
</gene>
<dbReference type="InterPro" id="IPR007160">
    <property type="entry name" value="DUF362"/>
</dbReference>